<keyword evidence="1" id="KW-0472">Membrane</keyword>
<dbReference type="Proteomes" id="UP000185911">
    <property type="component" value="Unassembled WGS sequence"/>
</dbReference>
<evidence type="ECO:0000256" key="1">
    <source>
        <dbReference type="SAM" id="Phobius"/>
    </source>
</evidence>
<feature type="transmembrane region" description="Helical" evidence="1">
    <location>
        <begin position="108"/>
        <end position="131"/>
    </location>
</feature>
<evidence type="ECO:0000259" key="2">
    <source>
        <dbReference type="PROSITE" id="PS51724"/>
    </source>
</evidence>
<dbReference type="EMBL" id="MSYM01000005">
    <property type="protein sequence ID" value="OLP08284.1"/>
    <property type="molecule type" value="Genomic_DNA"/>
</dbReference>
<gene>
    <name evidence="3" type="ORF">BLL52_0572</name>
</gene>
<evidence type="ECO:0000313" key="3">
    <source>
        <dbReference type="EMBL" id="OLP08284.1"/>
    </source>
</evidence>
<evidence type="ECO:0000313" key="4">
    <source>
        <dbReference type="Proteomes" id="UP000185911"/>
    </source>
</evidence>
<dbReference type="SUPFAM" id="SSF110997">
    <property type="entry name" value="Sporulation related repeat"/>
    <property type="match status" value="1"/>
</dbReference>
<organism evidence="3 4">
    <name type="scientific">Rhodoferax antarcticus ANT.BR</name>
    <dbReference type="NCBI Taxonomy" id="1111071"/>
    <lineage>
        <taxon>Bacteria</taxon>
        <taxon>Pseudomonadati</taxon>
        <taxon>Pseudomonadota</taxon>
        <taxon>Betaproteobacteria</taxon>
        <taxon>Burkholderiales</taxon>
        <taxon>Comamonadaceae</taxon>
        <taxon>Rhodoferax</taxon>
    </lineage>
</organism>
<name>A0A1Q8YJQ4_9BURK</name>
<proteinExistence type="predicted"/>
<comment type="caution">
    <text evidence="3">The sequence shown here is derived from an EMBL/GenBank/DDBJ whole genome shotgun (WGS) entry which is preliminary data.</text>
</comment>
<feature type="transmembrane region" description="Helical" evidence="1">
    <location>
        <begin position="75"/>
        <end position="96"/>
    </location>
</feature>
<accession>A0A1Q8YJQ4</accession>
<dbReference type="GO" id="GO:0042834">
    <property type="term" value="F:peptidoglycan binding"/>
    <property type="evidence" value="ECO:0007669"/>
    <property type="project" value="InterPro"/>
</dbReference>
<keyword evidence="4" id="KW-1185">Reference proteome</keyword>
<dbReference type="RefSeq" id="WP_075585155.1">
    <property type="nucleotide sequence ID" value="NZ_MSYM01000005.1"/>
</dbReference>
<dbReference type="Pfam" id="PF05036">
    <property type="entry name" value="SPOR"/>
    <property type="match status" value="1"/>
</dbReference>
<dbReference type="PROSITE" id="PS51724">
    <property type="entry name" value="SPOR"/>
    <property type="match status" value="1"/>
</dbReference>
<feature type="domain" description="SPOR" evidence="2">
    <location>
        <begin position="357"/>
        <end position="435"/>
    </location>
</feature>
<dbReference type="InterPro" id="IPR036680">
    <property type="entry name" value="SPOR-like_sf"/>
</dbReference>
<keyword evidence="1" id="KW-1133">Transmembrane helix</keyword>
<dbReference type="STRING" id="81479.RA876_16880"/>
<reference evidence="3 4" key="1">
    <citation type="submission" date="2017-01" db="EMBL/GenBank/DDBJ databases">
        <title>Genome sequence of Rhodoferax antarcticus ANT.BR, a psychrophilic purple nonsulfur bacterium from an Antarctic microbial mat.</title>
        <authorList>
            <person name="Baker J."/>
            <person name="Riester C."/>
            <person name="Skinner B."/>
            <person name="Newell A."/>
            <person name="Swingley W."/>
            <person name="Madigan M."/>
            <person name="Jung D."/>
            <person name="Asao M."/>
            <person name="Chen M."/>
            <person name="Loughlin P."/>
            <person name="Pan H."/>
            <person name="Lin S."/>
            <person name="Li N."/>
            <person name="Shaw J."/>
            <person name="Prado M."/>
            <person name="Sherman C."/>
            <person name="Li X."/>
            <person name="Tang J."/>
            <person name="Blankenship R."/>
            <person name="Zhao T."/>
            <person name="Touchman J."/>
            <person name="Sattley M."/>
        </authorList>
    </citation>
    <scope>NUCLEOTIDE SEQUENCE [LARGE SCALE GENOMIC DNA]</scope>
    <source>
        <strain evidence="3 4">ANT.BR</strain>
    </source>
</reference>
<keyword evidence="1" id="KW-0812">Transmembrane</keyword>
<protein>
    <submittedName>
        <fullName evidence="3">Sporulation related domain protein</fullName>
    </submittedName>
</protein>
<feature type="transmembrane region" description="Helical" evidence="1">
    <location>
        <begin position="166"/>
        <end position="188"/>
    </location>
</feature>
<sequence>MTEPDAPVTPFEAAVSLDNSPGLAMPALHRAVIGPMGEDYYLPIFSRFEAAGEATLSWNWSACLFSLNWILLRGLWGVAVVFAAVLLGMVVLLLGLRQLVFDWPPEVLYGLIGACLSLGVLVPGAWGNALFFNHSRKAMVAAIEANPTLELACTQLRQRAASRGRLIRILIVNGLLLLAAAALAYWLLPESGASIGTPAAETTTMVVAAPAIPASQTANAVAEIAPAASEASAGAFGSAPAAVASDSAVAEPAAATSSATAVAAPESAPAPEPAASTASAAAVALPSPAPSAVLAARASKAAHAALKAVSAASAATAASVPVAAELSARVGLAPTPAQASSAPANGPSVAKLKPPAIAATERFLVNAGLFAQPDNARKTLARLKAAGLPAFSQELQTPQGPRTRVRVGPFAQRAQAQAAVKKIHALKLDAALVKP</sequence>
<dbReference type="InterPro" id="IPR007730">
    <property type="entry name" value="SPOR-like_dom"/>
</dbReference>
<dbReference type="AlphaFoldDB" id="A0A1Q8YJQ4"/>
<dbReference type="Gene3D" id="3.30.70.1070">
    <property type="entry name" value="Sporulation related repeat"/>
    <property type="match status" value="1"/>
</dbReference>